<keyword evidence="5 6" id="KW-0472">Membrane</keyword>
<feature type="transmembrane region" description="Helical" evidence="6">
    <location>
        <begin position="227"/>
        <end position="250"/>
    </location>
</feature>
<dbReference type="Proteomes" id="UP000708298">
    <property type="component" value="Unassembled WGS sequence"/>
</dbReference>
<dbReference type="PANTHER" id="PTHR32196">
    <property type="entry name" value="ABC TRANSPORTER PERMEASE PROTEIN YPHD-RELATED-RELATED"/>
    <property type="match status" value="1"/>
</dbReference>
<comment type="caution">
    <text evidence="7">The sequence shown here is derived from an EMBL/GenBank/DDBJ whole genome shotgun (WGS) entry which is preliminary data.</text>
</comment>
<dbReference type="GO" id="GO:0005886">
    <property type="term" value="C:plasma membrane"/>
    <property type="evidence" value="ECO:0007669"/>
    <property type="project" value="UniProtKB-SubCell"/>
</dbReference>
<feature type="transmembrane region" description="Helical" evidence="6">
    <location>
        <begin position="138"/>
        <end position="161"/>
    </location>
</feature>
<evidence type="ECO:0000256" key="6">
    <source>
        <dbReference type="SAM" id="Phobius"/>
    </source>
</evidence>
<evidence type="ECO:0000256" key="5">
    <source>
        <dbReference type="ARBA" id="ARBA00023136"/>
    </source>
</evidence>
<organism evidence="7 8">
    <name type="scientific">Acidisoma silvae</name>
    <dbReference type="NCBI Taxonomy" id="2802396"/>
    <lineage>
        <taxon>Bacteria</taxon>
        <taxon>Pseudomonadati</taxon>
        <taxon>Pseudomonadota</taxon>
        <taxon>Alphaproteobacteria</taxon>
        <taxon>Acetobacterales</taxon>
        <taxon>Acidocellaceae</taxon>
        <taxon>Acidisoma</taxon>
    </lineage>
</organism>
<proteinExistence type="predicted"/>
<dbReference type="EMBL" id="JAESVB010000004">
    <property type="protein sequence ID" value="MCB8875881.1"/>
    <property type="molecule type" value="Genomic_DNA"/>
</dbReference>
<feature type="transmembrane region" description="Helical" evidence="6">
    <location>
        <begin position="31"/>
        <end position="52"/>
    </location>
</feature>
<dbReference type="AlphaFoldDB" id="A0A964DZ50"/>
<dbReference type="InterPro" id="IPR001851">
    <property type="entry name" value="ABC_transp_permease"/>
</dbReference>
<name>A0A964DZ50_9PROT</name>
<evidence type="ECO:0000256" key="3">
    <source>
        <dbReference type="ARBA" id="ARBA00022692"/>
    </source>
</evidence>
<keyword evidence="8" id="KW-1185">Reference proteome</keyword>
<comment type="subcellular location">
    <subcellularLocation>
        <location evidence="1">Cell membrane</location>
        <topology evidence="1">Multi-pass membrane protein</topology>
    </subcellularLocation>
</comment>
<reference evidence="7" key="1">
    <citation type="journal article" date="2021" name="Microorganisms">
        <title>Acidisoma silvae sp. nov. and Acidisomacellulosilytica sp. nov., Two Acidophilic Bacteria Isolated from Decaying Wood, Hydrolyzing Cellulose and Producing Poly-3-hydroxybutyrate.</title>
        <authorList>
            <person name="Mieszkin S."/>
            <person name="Pouder E."/>
            <person name="Uroz S."/>
            <person name="Simon-Colin C."/>
            <person name="Alain K."/>
        </authorList>
    </citation>
    <scope>NUCLEOTIDE SEQUENCE</scope>
    <source>
        <strain evidence="7">HW T2.11</strain>
    </source>
</reference>
<keyword evidence="4 6" id="KW-1133">Transmembrane helix</keyword>
<reference evidence="7" key="2">
    <citation type="submission" date="2021-01" db="EMBL/GenBank/DDBJ databases">
        <authorList>
            <person name="Mieszkin S."/>
            <person name="Pouder E."/>
            <person name="Alain K."/>
        </authorList>
    </citation>
    <scope>NUCLEOTIDE SEQUENCE</scope>
    <source>
        <strain evidence="7">HW T2.11</strain>
    </source>
</reference>
<accession>A0A964DZ50</accession>
<feature type="transmembrane region" description="Helical" evidence="6">
    <location>
        <begin position="262"/>
        <end position="290"/>
    </location>
</feature>
<evidence type="ECO:0000256" key="4">
    <source>
        <dbReference type="ARBA" id="ARBA00022989"/>
    </source>
</evidence>
<dbReference type="RefSeq" id="WP_227321525.1">
    <property type="nucleotide sequence ID" value="NZ_JAESVB010000004.1"/>
</dbReference>
<feature type="transmembrane region" description="Helical" evidence="6">
    <location>
        <begin position="64"/>
        <end position="83"/>
    </location>
</feature>
<sequence>MAITSPGIGRAKAAKSPASSFSFWHRYSTELTLGAILIVFFLILSFASPYFFTPSNLANLVKQSAINGIIALGVTAIIITGGIDLSVGAVAGLTGVVTAMLMVGGSGVFVSCIAGLVAAVVIGLVNAVMIYEGGIPPFIATLATMTMVRGLISLITNAMMVTGLQPAFLKFGEADYAGIPSQFWVWIGLAVIMAFLLTRTRLGRNFYAIGASQEVARLSGINLRRTIYAVYGLGALLAGIGGLVLTARVRMAAPTAGEGYELYAIAAAVIGGASLNGAQGSVLGAILGALIMTTITNGGNLLGIDAFTLQIVIGALIAGAVWLDKLRKGGRR</sequence>
<dbReference type="Pfam" id="PF02653">
    <property type="entry name" value="BPD_transp_2"/>
    <property type="match status" value="1"/>
</dbReference>
<feature type="transmembrane region" description="Helical" evidence="6">
    <location>
        <begin position="181"/>
        <end position="198"/>
    </location>
</feature>
<keyword evidence="3 6" id="KW-0812">Transmembrane</keyword>
<evidence type="ECO:0000256" key="2">
    <source>
        <dbReference type="ARBA" id="ARBA00022475"/>
    </source>
</evidence>
<feature type="transmembrane region" description="Helical" evidence="6">
    <location>
        <begin position="103"/>
        <end position="131"/>
    </location>
</feature>
<feature type="transmembrane region" description="Helical" evidence="6">
    <location>
        <begin position="302"/>
        <end position="323"/>
    </location>
</feature>
<dbReference type="PANTHER" id="PTHR32196:SF72">
    <property type="entry name" value="RIBOSE IMPORT PERMEASE PROTEIN RBSC"/>
    <property type="match status" value="1"/>
</dbReference>
<dbReference type="GO" id="GO:0022857">
    <property type="term" value="F:transmembrane transporter activity"/>
    <property type="evidence" value="ECO:0007669"/>
    <property type="project" value="InterPro"/>
</dbReference>
<keyword evidence="2" id="KW-1003">Cell membrane</keyword>
<evidence type="ECO:0000313" key="8">
    <source>
        <dbReference type="Proteomes" id="UP000708298"/>
    </source>
</evidence>
<evidence type="ECO:0000256" key="1">
    <source>
        <dbReference type="ARBA" id="ARBA00004651"/>
    </source>
</evidence>
<dbReference type="CDD" id="cd06579">
    <property type="entry name" value="TM_PBP1_transp_AraH_like"/>
    <property type="match status" value="1"/>
</dbReference>
<gene>
    <name evidence="7" type="ORF">ASILVAE211_11875</name>
</gene>
<protein>
    <submittedName>
        <fullName evidence="7">ABC transporter permease</fullName>
    </submittedName>
</protein>
<evidence type="ECO:0000313" key="7">
    <source>
        <dbReference type="EMBL" id="MCB8875881.1"/>
    </source>
</evidence>